<evidence type="ECO:0000313" key="3">
    <source>
        <dbReference type="Proteomes" id="UP000001660"/>
    </source>
</evidence>
<sequence length="146" mass="16282">MTVDRFLLRLILVIAWLNGVHTLDHMIRGDFHWPLDGQSVGFVLVVAAIYLVIGVGVRLSRRGVVGPLFWAIVGCGGLIFGWLSHFSPFTDQPLHVIYGTYHNATGGALAVLCLMLLMSVVLTATLYSFYLWHHQRPITVSRPVTR</sequence>
<dbReference type="OrthoDB" id="7907411at2"/>
<proteinExistence type="predicted"/>
<dbReference type="Proteomes" id="UP000001660">
    <property type="component" value="Chromosome"/>
</dbReference>
<protein>
    <submittedName>
        <fullName evidence="2">Uncharacterized protein</fullName>
    </submittedName>
</protein>
<dbReference type="EMBL" id="FP929003">
    <property type="protein sequence ID" value="CBK44018.1"/>
    <property type="molecule type" value="Genomic_DNA"/>
</dbReference>
<keyword evidence="3" id="KW-1185">Reference proteome</keyword>
<keyword evidence="1" id="KW-0812">Transmembrane</keyword>
<evidence type="ECO:0000256" key="1">
    <source>
        <dbReference type="SAM" id="Phobius"/>
    </source>
</evidence>
<gene>
    <name evidence="2" type="ORF">NIDE4358</name>
</gene>
<accession>D8P936</accession>
<dbReference type="eggNOG" id="ENOG502ZUI2">
    <property type="taxonomic scope" value="Bacteria"/>
</dbReference>
<dbReference type="HOGENOM" id="CLU_1773998_0_0_0"/>
<reference evidence="2 3" key="1">
    <citation type="journal article" date="2010" name="Proc. Natl. Acad. Sci. U.S.A.">
        <title>A Nitrospira metagenome illuminates the physiology and evolution of globally important nitrite-oxidizing bacteria.</title>
        <authorList>
            <person name="Lucker S."/>
            <person name="Wagner M."/>
            <person name="Maixner F."/>
            <person name="Pelletier E."/>
            <person name="Koch H."/>
            <person name="Vacherie B."/>
            <person name="Rattei T."/>
            <person name="Sinninghe Damste J."/>
            <person name="Spieck E."/>
            <person name="Le Paslier D."/>
            <person name="Daims H."/>
        </authorList>
    </citation>
    <scope>NUCLEOTIDE SEQUENCE [LARGE SCALE GENOMIC DNA]</scope>
</reference>
<feature type="transmembrane region" description="Helical" evidence="1">
    <location>
        <begin position="38"/>
        <end position="57"/>
    </location>
</feature>
<name>D8P936_9BACT</name>
<dbReference type="STRING" id="330214.NIDE4358"/>
<keyword evidence="1" id="KW-0472">Membrane</keyword>
<dbReference type="AlphaFoldDB" id="D8P936"/>
<feature type="transmembrane region" description="Helical" evidence="1">
    <location>
        <begin position="104"/>
        <end position="132"/>
    </location>
</feature>
<keyword evidence="1" id="KW-1133">Transmembrane helix</keyword>
<evidence type="ECO:0000313" key="2">
    <source>
        <dbReference type="EMBL" id="CBK44018.1"/>
    </source>
</evidence>
<dbReference type="KEGG" id="nde:NIDE4358"/>
<feature type="transmembrane region" description="Helical" evidence="1">
    <location>
        <begin position="64"/>
        <end position="84"/>
    </location>
</feature>
<organism evidence="2 3">
    <name type="scientific">Nitrospira defluvii</name>
    <dbReference type="NCBI Taxonomy" id="330214"/>
    <lineage>
        <taxon>Bacteria</taxon>
        <taxon>Pseudomonadati</taxon>
        <taxon>Nitrospirota</taxon>
        <taxon>Nitrospiria</taxon>
        <taxon>Nitrospirales</taxon>
        <taxon>Nitrospiraceae</taxon>
        <taxon>Nitrospira</taxon>
    </lineage>
</organism>